<reference evidence="1" key="1">
    <citation type="submission" date="2018-11" db="EMBL/GenBank/DDBJ databases">
        <authorList>
            <person name="Grassa J C."/>
        </authorList>
    </citation>
    <scope>NUCLEOTIDE SEQUENCE [LARGE SCALE GENOMIC DNA]</scope>
</reference>
<keyword evidence="2" id="KW-1185">Reference proteome</keyword>
<proteinExistence type="predicted"/>
<protein>
    <submittedName>
        <fullName evidence="1">Uncharacterized protein</fullName>
    </submittedName>
</protein>
<evidence type="ECO:0000313" key="1">
    <source>
        <dbReference type="EnsemblPlants" id="cds.evm.model.05.715"/>
    </source>
</evidence>
<reference evidence="1" key="2">
    <citation type="submission" date="2021-03" db="UniProtKB">
        <authorList>
            <consortium name="EnsemblPlants"/>
        </authorList>
    </citation>
    <scope>IDENTIFICATION</scope>
</reference>
<dbReference type="Gramene" id="evm.model.05.715">
    <property type="protein sequence ID" value="cds.evm.model.05.715"/>
    <property type="gene ID" value="evm.TU.05.715"/>
</dbReference>
<dbReference type="EMBL" id="UZAU01000442">
    <property type="status" value="NOT_ANNOTATED_CDS"/>
    <property type="molecule type" value="Genomic_DNA"/>
</dbReference>
<evidence type="ECO:0000313" key="2">
    <source>
        <dbReference type="Proteomes" id="UP000596661"/>
    </source>
</evidence>
<name>A0A803PRI9_CANSA</name>
<accession>A0A803PRI9</accession>
<sequence length="80" mass="8829">MAPRHQCVCLSPAAIIMIGPPDAAGGRMVGPRCERFDHKELPQYSPLDGDVKVEWSRLRASHPAVFWTYTPPATSRGDLL</sequence>
<organism evidence="1 2">
    <name type="scientific">Cannabis sativa</name>
    <name type="common">Hemp</name>
    <name type="synonym">Marijuana</name>
    <dbReference type="NCBI Taxonomy" id="3483"/>
    <lineage>
        <taxon>Eukaryota</taxon>
        <taxon>Viridiplantae</taxon>
        <taxon>Streptophyta</taxon>
        <taxon>Embryophyta</taxon>
        <taxon>Tracheophyta</taxon>
        <taxon>Spermatophyta</taxon>
        <taxon>Magnoliopsida</taxon>
        <taxon>eudicotyledons</taxon>
        <taxon>Gunneridae</taxon>
        <taxon>Pentapetalae</taxon>
        <taxon>rosids</taxon>
        <taxon>fabids</taxon>
        <taxon>Rosales</taxon>
        <taxon>Cannabaceae</taxon>
        <taxon>Cannabis</taxon>
    </lineage>
</organism>
<dbReference type="EnsemblPlants" id="evm.model.05.715">
    <property type="protein sequence ID" value="cds.evm.model.05.715"/>
    <property type="gene ID" value="evm.TU.05.715"/>
</dbReference>
<dbReference type="Proteomes" id="UP000596661">
    <property type="component" value="Chromosome 5"/>
</dbReference>
<dbReference type="AlphaFoldDB" id="A0A803PRI9"/>